<evidence type="ECO:0000256" key="3">
    <source>
        <dbReference type="ARBA" id="ARBA00022759"/>
    </source>
</evidence>
<keyword evidence="7" id="KW-0695">RNA-directed DNA polymerase</keyword>
<reference evidence="11 12" key="1">
    <citation type="journal article" date="2017" name="Genome Biol. Evol.">
        <title>Phytophthora megakarya and P. palmivora, closely related causal agents of cacao black pod rot, underwent increases in genome sizes and gene numbers by different mechanisms.</title>
        <authorList>
            <person name="Ali S.S."/>
            <person name="Shao J."/>
            <person name="Lary D.J."/>
            <person name="Kronmiller B."/>
            <person name="Shen D."/>
            <person name="Strem M.D."/>
            <person name="Amoako-Attah I."/>
            <person name="Akrofi A.Y."/>
            <person name="Begoude B.A."/>
            <person name="Ten Hoopen G.M."/>
            <person name="Coulibaly K."/>
            <person name="Kebe B.I."/>
            <person name="Melnick R.L."/>
            <person name="Guiltinan M.J."/>
            <person name="Tyler B.M."/>
            <person name="Meinhardt L.W."/>
            <person name="Bailey B.A."/>
        </authorList>
    </citation>
    <scope>NUCLEOTIDE SEQUENCE [LARGE SCALE GENOMIC DNA]</scope>
    <source>
        <strain evidence="12">sbr112.9</strain>
    </source>
</reference>
<evidence type="ECO:0000256" key="6">
    <source>
        <dbReference type="ARBA" id="ARBA00022908"/>
    </source>
</evidence>
<dbReference type="AlphaFoldDB" id="A0A2P4YUU2"/>
<sequence length="73" mass="8416">MTAVHTINRVPNTARPNKSPFETLYGSRPDLSYLQVFRAKGYTRVHDSKRTKWDSKAHRCIFLDYAEMIASGI</sequence>
<dbReference type="GO" id="GO:0015074">
    <property type="term" value="P:DNA integration"/>
    <property type="evidence" value="ECO:0007669"/>
    <property type="project" value="UniProtKB-KW"/>
</dbReference>
<keyword evidence="8" id="KW-0808">Transferase</keyword>
<evidence type="ECO:0000256" key="1">
    <source>
        <dbReference type="ARBA" id="ARBA00022722"/>
    </source>
</evidence>
<organism evidence="11 12">
    <name type="scientific">Phytophthora palmivora</name>
    <dbReference type="NCBI Taxonomy" id="4796"/>
    <lineage>
        <taxon>Eukaryota</taxon>
        <taxon>Sar</taxon>
        <taxon>Stramenopiles</taxon>
        <taxon>Oomycota</taxon>
        <taxon>Peronosporomycetes</taxon>
        <taxon>Peronosporales</taxon>
        <taxon>Peronosporaceae</taxon>
        <taxon>Phytophthora</taxon>
    </lineage>
</organism>
<evidence type="ECO:0000256" key="5">
    <source>
        <dbReference type="ARBA" id="ARBA00022842"/>
    </source>
</evidence>
<evidence type="ECO:0000256" key="2">
    <source>
        <dbReference type="ARBA" id="ARBA00022723"/>
    </source>
</evidence>
<keyword evidence="1" id="KW-0540">Nuclease</keyword>
<dbReference type="GO" id="GO:0016787">
    <property type="term" value="F:hydrolase activity"/>
    <property type="evidence" value="ECO:0007669"/>
    <property type="project" value="UniProtKB-KW"/>
</dbReference>
<keyword evidence="4" id="KW-0378">Hydrolase</keyword>
<gene>
    <name evidence="11" type="ORF">PHPALM_438</name>
</gene>
<dbReference type="GO" id="GO:0046872">
    <property type="term" value="F:metal ion binding"/>
    <property type="evidence" value="ECO:0007669"/>
    <property type="project" value="UniProtKB-KW"/>
</dbReference>
<keyword evidence="2" id="KW-0479">Metal-binding</keyword>
<proteinExistence type="predicted"/>
<keyword evidence="5" id="KW-0460">Magnesium</keyword>
<name>A0A2P4YUU2_9STRA</name>
<keyword evidence="3" id="KW-0255">Endonuclease</keyword>
<comment type="caution">
    <text evidence="11">The sequence shown here is derived from an EMBL/GenBank/DDBJ whole genome shotgun (WGS) entry which is preliminary data.</text>
</comment>
<evidence type="ECO:0000256" key="8">
    <source>
        <dbReference type="ARBA" id="ARBA00022932"/>
    </source>
</evidence>
<dbReference type="PANTHER" id="PTHR42648:SF11">
    <property type="entry name" value="TRANSPOSON TY4-P GAG-POL POLYPROTEIN"/>
    <property type="match status" value="1"/>
</dbReference>
<evidence type="ECO:0000256" key="9">
    <source>
        <dbReference type="ARBA" id="ARBA00023172"/>
    </source>
</evidence>
<accession>A0A2P4YUU2</accession>
<dbReference type="EMBL" id="NCKW01000051">
    <property type="protein sequence ID" value="POM81573.1"/>
    <property type="molecule type" value="Genomic_DNA"/>
</dbReference>
<dbReference type="GO" id="GO:0003887">
    <property type="term" value="F:DNA-directed DNA polymerase activity"/>
    <property type="evidence" value="ECO:0007669"/>
    <property type="project" value="UniProtKB-KW"/>
</dbReference>
<keyword evidence="12" id="KW-1185">Reference proteome</keyword>
<dbReference type="GO" id="GO:0003964">
    <property type="term" value="F:RNA-directed DNA polymerase activity"/>
    <property type="evidence" value="ECO:0007669"/>
    <property type="project" value="UniProtKB-KW"/>
</dbReference>
<dbReference type="GO" id="GO:0004519">
    <property type="term" value="F:endonuclease activity"/>
    <property type="evidence" value="ECO:0007669"/>
    <property type="project" value="UniProtKB-KW"/>
</dbReference>
<dbReference type="InterPro" id="IPR039537">
    <property type="entry name" value="Retrotran_Ty1/copia-like"/>
</dbReference>
<keyword evidence="8" id="KW-0548">Nucleotidyltransferase</keyword>
<evidence type="ECO:0000313" key="11">
    <source>
        <dbReference type="EMBL" id="POM81573.1"/>
    </source>
</evidence>
<dbReference type="GO" id="GO:0006310">
    <property type="term" value="P:DNA recombination"/>
    <property type="evidence" value="ECO:0007669"/>
    <property type="project" value="UniProtKB-KW"/>
</dbReference>
<keyword evidence="8" id="KW-0239">DNA-directed DNA polymerase</keyword>
<feature type="region of interest" description="Disordered" evidence="10">
    <location>
        <begin position="1"/>
        <end position="21"/>
    </location>
</feature>
<protein>
    <submittedName>
        <fullName evidence="11">Polyprotein</fullName>
    </submittedName>
</protein>
<evidence type="ECO:0000256" key="10">
    <source>
        <dbReference type="SAM" id="MobiDB-lite"/>
    </source>
</evidence>
<dbReference type="OrthoDB" id="127038at2759"/>
<evidence type="ECO:0000313" key="12">
    <source>
        <dbReference type="Proteomes" id="UP000237271"/>
    </source>
</evidence>
<dbReference type="Proteomes" id="UP000237271">
    <property type="component" value="Unassembled WGS sequence"/>
</dbReference>
<keyword evidence="6" id="KW-0229">DNA integration</keyword>
<evidence type="ECO:0000256" key="7">
    <source>
        <dbReference type="ARBA" id="ARBA00022918"/>
    </source>
</evidence>
<dbReference type="PANTHER" id="PTHR42648">
    <property type="entry name" value="TRANSPOSASE, PUTATIVE-RELATED"/>
    <property type="match status" value="1"/>
</dbReference>
<evidence type="ECO:0000256" key="4">
    <source>
        <dbReference type="ARBA" id="ARBA00022801"/>
    </source>
</evidence>
<keyword evidence="9" id="KW-0233">DNA recombination</keyword>